<evidence type="ECO:0000256" key="2">
    <source>
        <dbReference type="ARBA" id="ARBA00023125"/>
    </source>
</evidence>
<dbReference type="InterPro" id="IPR000835">
    <property type="entry name" value="HTH_MarR-typ"/>
</dbReference>
<dbReference type="EMBL" id="BMVG01000050">
    <property type="protein sequence ID" value="GHE14456.1"/>
    <property type="molecule type" value="Genomic_DNA"/>
</dbReference>
<dbReference type="PRINTS" id="PR00598">
    <property type="entry name" value="HTHMARR"/>
</dbReference>
<organism evidence="5 6">
    <name type="scientific">Streptomyces alanosinicus</name>
    <dbReference type="NCBI Taxonomy" id="68171"/>
    <lineage>
        <taxon>Bacteria</taxon>
        <taxon>Bacillati</taxon>
        <taxon>Actinomycetota</taxon>
        <taxon>Actinomycetes</taxon>
        <taxon>Kitasatosporales</taxon>
        <taxon>Streptomycetaceae</taxon>
        <taxon>Streptomyces</taxon>
    </lineage>
</organism>
<evidence type="ECO:0000313" key="5">
    <source>
        <dbReference type="EMBL" id="GHE14456.1"/>
    </source>
</evidence>
<name>A0A918YT13_9ACTN</name>
<dbReference type="Gene3D" id="1.10.10.10">
    <property type="entry name" value="Winged helix-like DNA-binding domain superfamily/Winged helix DNA-binding domain"/>
    <property type="match status" value="1"/>
</dbReference>
<dbReference type="SMART" id="SM00347">
    <property type="entry name" value="HTH_MARR"/>
    <property type="match status" value="1"/>
</dbReference>
<gene>
    <name evidence="5" type="ORF">GCM10010339_85210</name>
</gene>
<dbReference type="PROSITE" id="PS50995">
    <property type="entry name" value="HTH_MARR_2"/>
    <property type="match status" value="1"/>
</dbReference>
<dbReference type="SUPFAM" id="SSF46785">
    <property type="entry name" value="Winged helix' DNA-binding domain"/>
    <property type="match status" value="1"/>
</dbReference>
<comment type="caution">
    <text evidence="5">The sequence shown here is derived from an EMBL/GenBank/DDBJ whole genome shotgun (WGS) entry which is preliminary data.</text>
</comment>
<protein>
    <submittedName>
        <fullName evidence="5">MarR family transcriptional regulator</fullName>
    </submittedName>
</protein>
<dbReference type="GO" id="GO:0003700">
    <property type="term" value="F:DNA-binding transcription factor activity"/>
    <property type="evidence" value="ECO:0007669"/>
    <property type="project" value="InterPro"/>
</dbReference>
<proteinExistence type="predicted"/>
<dbReference type="PANTHER" id="PTHR42756:SF1">
    <property type="entry name" value="TRANSCRIPTIONAL REPRESSOR OF EMRAB OPERON"/>
    <property type="match status" value="1"/>
</dbReference>
<dbReference type="InterPro" id="IPR036390">
    <property type="entry name" value="WH_DNA-bd_sf"/>
</dbReference>
<evidence type="ECO:0000256" key="1">
    <source>
        <dbReference type="ARBA" id="ARBA00023015"/>
    </source>
</evidence>
<dbReference type="PANTHER" id="PTHR42756">
    <property type="entry name" value="TRANSCRIPTIONAL REGULATOR, MARR"/>
    <property type="match status" value="1"/>
</dbReference>
<dbReference type="Proteomes" id="UP000655443">
    <property type="component" value="Unassembled WGS sequence"/>
</dbReference>
<evidence type="ECO:0000256" key="3">
    <source>
        <dbReference type="ARBA" id="ARBA00023163"/>
    </source>
</evidence>
<dbReference type="InterPro" id="IPR036388">
    <property type="entry name" value="WH-like_DNA-bd_sf"/>
</dbReference>
<dbReference type="AlphaFoldDB" id="A0A918YT13"/>
<keyword evidence="3" id="KW-0804">Transcription</keyword>
<dbReference type="Pfam" id="PF12802">
    <property type="entry name" value="MarR_2"/>
    <property type="match status" value="1"/>
</dbReference>
<keyword evidence="6" id="KW-1185">Reference proteome</keyword>
<dbReference type="GO" id="GO:0003677">
    <property type="term" value="F:DNA binding"/>
    <property type="evidence" value="ECO:0007669"/>
    <property type="project" value="UniProtKB-KW"/>
</dbReference>
<sequence length="164" mass="18094">MDREDAIDVLLRQWQQSPYELPLAAMAVAKRITRVARNLEQRYAEALAEFGLDPGEFDVLATLLRSGPPHELAPATLNRSLLISSGGLTKRLTRLEKRGFVSRRLDPDDRRSLLAALTDQGLAVTAKAVIVHAQAGTGLVDPFSEADQAQLVSFLRKLLLHQES</sequence>
<reference evidence="5" key="1">
    <citation type="journal article" date="2014" name="Int. J. Syst. Evol. Microbiol.">
        <title>Complete genome sequence of Corynebacterium casei LMG S-19264T (=DSM 44701T), isolated from a smear-ripened cheese.</title>
        <authorList>
            <consortium name="US DOE Joint Genome Institute (JGI-PGF)"/>
            <person name="Walter F."/>
            <person name="Albersmeier A."/>
            <person name="Kalinowski J."/>
            <person name="Ruckert C."/>
        </authorList>
    </citation>
    <scope>NUCLEOTIDE SEQUENCE</scope>
    <source>
        <strain evidence="5">JCM 4714</strain>
    </source>
</reference>
<feature type="domain" description="HTH marR-type" evidence="4">
    <location>
        <begin position="25"/>
        <end position="160"/>
    </location>
</feature>
<dbReference type="RefSeq" id="WP_189958925.1">
    <property type="nucleotide sequence ID" value="NZ_BMVG01000050.1"/>
</dbReference>
<keyword evidence="1" id="KW-0805">Transcription regulation</keyword>
<evidence type="ECO:0000313" key="6">
    <source>
        <dbReference type="Proteomes" id="UP000655443"/>
    </source>
</evidence>
<accession>A0A918YT13</accession>
<evidence type="ECO:0000259" key="4">
    <source>
        <dbReference type="PROSITE" id="PS50995"/>
    </source>
</evidence>
<reference evidence="5" key="2">
    <citation type="submission" date="2020-09" db="EMBL/GenBank/DDBJ databases">
        <authorList>
            <person name="Sun Q."/>
            <person name="Ohkuma M."/>
        </authorList>
    </citation>
    <scope>NUCLEOTIDE SEQUENCE</scope>
    <source>
        <strain evidence="5">JCM 4714</strain>
    </source>
</reference>
<keyword evidence="2" id="KW-0238">DNA-binding</keyword>